<dbReference type="InterPro" id="IPR017328">
    <property type="entry name" value="Sirtuin_class_I"/>
</dbReference>
<evidence type="ECO:0000313" key="16">
    <source>
        <dbReference type="Proteomes" id="UP000015101"/>
    </source>
</evidence>
<dbReference type="EMBL" id="AMQM01006520">
    <property type="status" value="NOT_ANNOTATED_CDS"/>
    <property type="molecule type" value="Genomic_DNA"/>
</dbReference>
<dbReference type="CDD" id="cd01408">
    <property type="entry name" value="SIRT1"/>
    <property type="match status" value="1"/>
</dbReference>
<reference evidence="14 16" key="2">
    <citation type="journal article" date="2013" name="Nature">
        <title>Insights into bilaterian evolution from three spiralian genomes.</title>
        <authorList>
            <person name="Simakov O."/>
            <person name="Marletaz F."/>
            <person name="Cho S.J."/>
            <person name="Edsinger-Gonzales E."/>
            <person name="Havlak P."/>
            <person name="Hellsten U."/>
            <person name="Kuo D.H."/>
            <person name="Larsson T."/>
            <person name="Lv J."/>
            <person name="Arendt D."/>
            <person name="Savage R."/>
            <person name="Osoegawa K."/>
            <person name="de Jong P."/>
            <person name="Grimwood J."/>
            <person name="Chapman J.A."/>
            <person name="Shapiro H."/>
            <person name="Aerts A."/>
            <person name="Otillar R.P."/>
            <person name="Terry A.Y."/>
            <person name="Boore J.L."/>
            <person name="Grigoriev I.V."/>
            <person name="Lindberg D.R."/>
            <person name="Seaver E.C."/>
            <person name="Weisblat D.A."/>
            <person name="Putnam N.H."/>
            <person name="Rokhsar D.S."/>
        </authorList>
    </citation>
    <scope>NUCLEOTIDE SEQUENCE</scope>
</reference>
<dbReference type="Pfam" id="PF02146">
    <property type="entry name" value="SIR2"/>
    <property type="match status" value="1"/>
</dbReference>
<evidence type="ECO:0000256" key="6">
    <source>
        <dbReference type="ARBA" id="ARBA00048378"/>
    </source>
</evidence>
<dbReference type="InterPro" id="IPR050134">
    <property type="entry name" value="NAD-dep_sirtuin_deacylases"/>
</dbReference>
<feature type="binding site" evidence="10">
    <location>
        <begin position="261"/>
        <end position="262"/>
    </location>
    <ligand>
        <name>NAD(+)</name>
        <dbReference type="ChEBI" id="CHEBI:57540"/>
    </ligand>
</feature>
<dbReference type="EC" id="2.3.1.286" evidence="8"/>
<dbReference type="GO" id="GO:0070403">
    <property type="term" value="F:NAD+ binding"/>
    <property type="evidence" value="ECO:0007669"/>
    <property type="project" value="UniProtKB-UniRule"/>
</dbReference>
<dbReference type="Proteomes" id="UP000015101">
    <property type="component" value="Unassembled WGS sequence"/>
</dbReference>
<feature type="active site" description="Proton acceptor" evidence="9 12">
    <location>
        <position position="186"/>
    </location>
</feature>
<dbReference type="InParanoid" id="T1EG16"/>
<dbReference type="PANTHER" id="PTHR11085">
    <property type="entry name" value="NAD-DEPENDENT PROTEIN DEACYLASE SIRTUIN-5, MITOCHONDRIAL-RELATED"/>
    <property type="match status" value="1"/>
</dbReference>
<dbReference type="OMA" id="HWRENGF"/>
<name>T1EG16_HELRO</name>
<comment type="catalytic activity">
    <reaction evidence="6">
        <text>N(6)-hexadecanoyl-L-lysyl-[protein] + NAD(+) + H2O = 2''-O-hexadecanoyl-ADP-D-ribose + nicotinamide + L-lysyl-[protein]</text>
        <dbReference type="Rhea" id="RHEA:70563"/>
        <dbReference type="Rhea" id="RHEA-COMP:9752"/>
        <dbReference type="Rhea" id="RHEA-COMP:14175"/>
        <dbReference type="ChEBI" id="CHEBI:15377"/>
        <dbReference type="ChEBI" id="CHEBI:17154"/>
        <dbReference type="ChEBI" id="CHEBI:29969"/>
        <dbReference type="ChEBI" id="CHEBI:57540"/>
        <dbReference type="ChEBI" id="CHEBI:138936"/>
        <dbReference type="ChEBI" id="CHEBI:189673"/>
    </reaction>
    <physiologicalReaction direction="left-to-right" evidence="6">
        <dbReference type="Rhea" id="RHEA:70564"/>
    </physiologicalReaction>
</comment>
<proteinExistence type="inferred from homology"/>
<evidence type="ECO:0000256" key="8">
    <source>
        <dbReference type="PIRNR" id="PIRNR037938"/>
    </source>
</evidence>
<evidence type="ECO:0000256" key="2">
    <source>
        <dbReference type="ARBA" id="ARBA00022679"/>
    </source>
</evidence>
<dbReference type="OrthoDB" id="420264at2759"/>
<gene>
    <name evidence="15" type="primary">20195518</name>
    <name evidence="14" type="ORF">HELRODRAFT_114428</name>
</gene>
<evidence type="ECO:0000256" key="4">
    <source>
        <dbReference type="ARBA" id="ARBA00022833"/>
    </source>
</evidence>
<dbReference type="InterPro" id="IPR026591">
    <property type="entry name" value="Sirtuin_cat_small_dom_sf"/>
</dbReference>
<comment type="cofactor">
    <cofactor evidence="11">
        <name>Zn(2+)</name>
        <dbReference type="ChEBI" id="CHEBI:29105"/>
    </cofactor>
    <text evidence="11">Binds 1 zinc ion per subunit.</text>
</comment>
<dbReference type="GO" id="GO:0005634">
    <property type="term" value="C:nucleus"/>
    <property type="evidence" value="ECO:0000318"/>
    <property type="project" value="GO_Central"/>
</dbReference>
<keyword evidence="4 8" id="KW-0862">Zinc</keyword>
<dbReference type="RefSeq" id="XP_009024987.1">
    <property type="nucleotide sequence ID" value="XM_009026739.1"/>
</dbReference>
<dbReference type="EMBL" id="KB097487">
    <property type="protein sequence ID" value="ESN96841.1"/>
    <property type="molecule type" value="Genomic_DNA"/>
</dbReference>
<comment type="catalytic activity">
    <reaction evidence="8">
        <text>N(6)-acetyl-L-lysyl-[protein] + NAD(+) + H2O = 2''-O-acetyl-ADP-D-ribose + nicotinamide + L-lysyl-[protein]</text>
        <dbReference type="Rhea" id="RHEA:43636"/>
        <dbReference type="Rhea" id="RHEA-COMP:9752"/>
        <dbReference type="Rhea" id="RHEA-COMP:10731"/>
        <dbReference type="ChEBI" id="CHEBI:15377"/>
        <dbReference type="ChEBI" id="CHEBI:17154"/>
        <dbReference type="ChEBI" id="CHEBI:29969"/>
        <dbReference type="ChEBI" id="CHEBI:57540"/>
        <dbReference type="ChEBI" id="CHEBI:61930"/>
        <dbReference type="ChEBI" id="CHEBI:83767"/>
        <dbReference type="EC" id="2.3.1.286"/>
    </reaction>
</comment>
<dbReference type="InterPro" id="IPR003000">
    <property type="entry name" value="Sirtuin"/>
</dbReference>
<accession>T1EG16</accession>
<keyword evidence="16" id="KW-1185">Reference proteome</keyword>
<feature type="binding site" evidence="11 12">
    <location>
        <position position="223"/>
    </location>
    <ligand>
        <name>Zn(2+)</name>
        <dbReference type="ChEBI" id="CHEBI:29105"/>
    </ligand>
</feature>
<dbReference type="CTD" id="20195518"/>
<dbReference type="PANTHER" id="PTHR11085:SF6">
    <property type="entry name" value="NAD-DEPENDENT PROTEIN DEACETYLASE SIRTUIN-2"/>
    <property type="match status" value="1"/>
</dbReference>
<evidence type="ECO:0000256" key="10">
    <source>
        <dbReference type="PIRSR" id="PIRSR037938-2"/>
    </source>
</evidence>
<organism evidence="15 16">
    <name type="scientific">Helobdella robusta</name>
    <name type="common">Californian leech</name>
    <dbReference type="NCBI Taxonomy" id="6412"/>
    <lineage>
        <taxon>Eukaryota</taxon>
        <taxon>Metazoa</taxon>
        <taxon>Spiralia</taxon>
        <taxon>Lophotrochozoa</taxon>
        <taxon>Annelida</taxon>
        <taxon>Clitellata</taxon>
        <taxon>Hirudinea</taxon>
        <taxon>Rhynchobdellida</taxon>
        <taxon>Glossiphoniidae</taxon>
        <taxon>Helobdella</taxon>
    </lineage>
</organism>
<evidence type="ECO:0000313" key="14">
    <source>
        <dbReference type="EMBL" id="ESN96841.1"/>
    </source>
</evidence>
<feature type="binding site" evidence="10">
    <location>
        <begin position="84"/>
        <end position="88"/>
    </location>
    <ligand>
        <name>NAD(+)</name>
        <dbReference type="ChEBI" id="CHEBI:57540"/>
    </ligand>
</feature>
<evidence type="ECO:0000313" key="15">
    <source>
        <dbReference type="EnsemblMetazoa" id="HelroP114428"/>
    </source>
</evidence>
<feature type="binding site" evidence="10">
    <location>
        <begin position="166"/>
        <end position="169"/>
    </location>
    <ligand>
        <name>NAD(+)</name>
        <dbReference type="ChEBI" id="CHEBI:57540"/>
    </ligand>
</feature>
<dbReference type="GO" id="GO:0000183">
    <property type="term" value="P:rDNA heterochromatin formation"/>
    <property type="evidence" value="ECO:0000318"/>
    <property type="project" value="GO_Central"/>
</dbReference>
<dbReference type="eggNOG" id="KOG2682">
    <property type="taxonomic scope" value="Eukaryota"/>
</dbReference>
<feature type="binding site" evidence="10">
    <location>
        <position position="322"/>
    </location>
    <ligand>
        <name>NAD(+)</name>
        <dbReference type="ChEBI" id="CHEBI:57540"/>
    </ligand>
</feature>
<dbReference type="Gene3D" id="3.40.50.1220">
    <property type="entry name" value="TPP-binding domain"/>
    <property type="match status" value="1"/>
</dbReference>
<reference evidence="15" key="3">
    <citation type="submission" date="2015-06" db="UniProtKB">
        <authorList>
            <consortium name="EnsemblMetazoa"/>
        </authorList>
    </citation>
    <scope>IDENTIFICATION</scope>
</reference>
<dbReference type="InterPro" id="IPR026590">
    <property type="entry name" value="Ssirtuin_cat_dom"/>
</dbReference>
<dbReference type="Gene3D" id="3.30.1600.10">
    <property type="entry name" value="SIR2/SIRT2 'Small Domain"/>
    <property type="match status" value="1"/>
</dbReference>
<feature type="binding site" evidence="10">
    <location>
        <begin position="94"/>
        <end position="96"/>
    </location>
    <ligand>
        <name>NAD(+)</name>
        <dbReference type="ChEBI" id="CHEBI:57540"/>
    </ligand>
</feature>
<keyword evidence="2 8" id="KW-0808">Transferase</keyword>
<dbReference type="EnsemblMetazoa" id="HelroT114428">
    <property type="protein sequence ID" value="HelroP114428"/>
    <property type="gene ID" value="HelroG114428"/>
</dbReference>
<dbReference type="InterPro" id="IPR029035">
    <property type="entry name" value="DHS-like_NAD/FAD-binding_dom"/>
</dbReference>
<feature type="binding site" evidence="11 12">
    <location>
        <position position="197"/>
    </location>
    <ligand>
        <name>Zn(2+)</name>
        <dbReference type="ChEBI" id="CHEBI:29105"/>
    </ligand>
</feature>
<evidence type="ECO:0000256" key="1">
    <source>
        <dbReference type="ARBA" id="ARBA00006924"/>
    </source>
</evidence>
<evidence type="ECO:0000256" key="11">
    <source>
        <dbReference type="PIRSR" id="PIRSR037938-3"/>
    </source>
</evidence>
<dbReference type="SUPFAM" id="SSF52467">
    <property type="entry name" value="DHS-like NAD/FAD-binding domain"/>
    <property type="match status" value="1"/>
</dbReference>
<evidence type="ECO:0000256" key="3">
    <source>
        <dbReference type="ARBA" id="ARBA00022723"/>
    </source>
</evidence>
<evidence type="ECO:0000259" key="13">
    <source>
        <dbReference type="PROSITE" id="PS50305"/>
    </source>
</evidence>
<dbReference type="FunCoup" id="T1EG16">
    <property type="interactions" value="1686"/>
</dbReference>
<dbReference type="GO" id="GO:0008270">
    <property type="term" value="F:zinc ion binding"/>
    <property type="evidence" value="ECO:0007669"/>
    <property type="project" value="UniProtKB-UniRule"/>
</dbReference>
<dbReference type="PROSITE" id="PS50305">
    <property type="entry name" value="SIRTUIN"/>
    <property type="match status" value="1"/>
</dbReference>
<dbReference type="GeneID" id="20195518"/>
<dbReference type="AlphaFoldDB" id="T1EG16"/>
<keyword evidence="5 8" id="KW-0520">NAD</keyword>
<keyword evidence="3 8" id="KW-0479">Metal-binding</keyword>
<feature type="domain" description="Deacetylase sirtuin-type" evidence="13">
    <location>
        <begin position="56"/>
        <end position="336"/>
    </location>
</feature>
<evidence type="ECO:0000256" key="7">
    <source>
        <dbReference type="ARBA" id="ARBA00048905"/>
    </source>
</evidence>
<dbReference type="GO" id="GO:0017136">
    <property type="term" value="F:histone deacetylase activity, NAD-dependent"/>
    <property type="evidence" value="ECO:0000318"/>
    <property type="project" value="GO_Central"/>
</dbReference>
<evidence type="ECO:0000256" key="12">
    <source>
        <dbReference type="PROSITE-ProRule" id="PRU00236"/>
    </source>
</evidence>
<feature type="binding site" evidence="11 12">
    <location>
        <position position="194"/>
    </location>
    <ligand>
        <name>Zn(2+)</name>
        <dbReference type="ChEBI" id="CHEBI:29105"/>
    </ligand>
</feature>
<sequence>MAEGGVDKKDSEEELHKEVVELDSKEVVKESACNNNFLQSIAAKFMGLFKSKPEDRSLVSVDLDGVVEFIRSGRCKNIISMAGAGLSTSAGIPDFRSPGSGLYDNLDEYDLPYPAAIFDLSYFKKNPEPFFVLAKNLLPTELIPTPCHHFLKLLHDKGLLMRHYTQNIDTLERLAGLPNEVLVEAHGTFNSGHCLKCRSKYDFDWMKNKIMSDTVPKCMKSGCKGVVKPDVVLFGENLPMKFFSLLIQDFSKCDLLIVLGTSLNVQPFASLVHKVPKKSPRLYVNLQKTSGSSFASWLIGGGSGFKFDDPDNERDVFWKGTCDDWCQLMAKKLNWECELNELITNQTTKIIK</sequence>
<evidence type="ECO:0000256" key="5">
    <source>
        <dbReference type="ARBA" id="ARBA00023027"/>
    </source>
</evidence>
<evidence type="ECO:0000256" key="9">
    <source>
        <dbReference type="PIRSR" id="PIRSR037938-1"/>
    </source>
</evidence>
<dbReference type="STRING" id="6412.T1EG16"/>
<protein>
    <recommendedName>
        <fullName evidence="8">NAD-dependent protein deacetylase</fullName>
        <ecNumber evidence="8">2.3.1.286</ecNumber>
    </recommendedName>
</protein>
<dbReference type="PIRSF" id="PIRSF037938">
    <property type="entry name" value="SIR2_euk"/>
    <property type="match status" value="1"/>
</dbReference>
<comment type="catalytic activity">
    <reaction evidence="7">
        <text>N(6)-tetradecanoyl-L-lysyl-[protein] + NAD(+) + H2O = 2''-O-tetradecanoyl-ADP-D-ribose + nicotinamide + L-lysyl-[protein]</text>
        <dbReference type="Rhea" id="RHEA:70567"/>
        <dbReference type="Rhea" id="RHEA-COMP:9752"/>
        <dbReference type="Rhea" id="RHEA-COMP:15437"/>
        <dbReference type="ChEBI" id="CHEBI:15377"/>
        <dbReference type="ChEBI" id="CHEBI:17154"/>
        <dbReference type="ChEBI" id="CHEBI:29969"/>
        <dbReference type="ChEBI" id="CHEBI:57540"/>
        <dbReference type="ChEBI" id="CHEBI:141129"/>
        <dbReference type="ChEBI" id="CHEBI:189674"/>
    </reaction>
    <physiologicalReaction direction="left-to-right" evidence="7">
        <dbReference type="Rhea" id="RHEA:70568"/>
    </physiologicalReaction>
</comment>
<dbReference type="KEGG" id="hro:HELRODRAFT_114428"/>
<comment type="similarity">
    <text evidence="1 8">Belongs to the sirtuin family. Class I subfamily.</text>
</comment>
<reference evidence="16" key="1">
    <citation type="submission" date="2012-12" db="EMBL/GenBank/DDBJ databases">
        <authorList>
            <person name="Hellsten U."/>
            <person name="Grimwood J."/>
            <person name="Chapman J.A."/>
            <person name="Shapiro H."/>
            <person name="Aerts A."/>
            <person name="Otillar R.P."/>
            <person name="Terry A.Y."/>
            <person name="Boore J.L."/>
            <person name="Simakov O."/>
            <person name="Marletaz F."/>
            <person name="Cho S.-J."/>
            <person name="Edsinger-Gonzales E."/>
            <person name="Havlak P."/>
            <person name="Kuo D.-H."/>
            <person name="Larsson T."/>
            <person name="Lv J."/>
            <person name="Arendt D."/>
            <person name="Savage R."/>
            <person name="Osoegawa K."/>
            <person name="de Jong P."/>
            <person name="Lindberg D.R."/>
            <person name="Seaver E.C."/>
            <person name="Weisblat D.A."/>
            <person name="Putnam N.H."/>
            <person name="Grigoriev I.V."/>
            <person name="Rokhsar D.S."/>
        </authorList>
    </citation>
    <scope>NUCLEOTIDE SEQUENCE</scope>
</reference>
<dbReference type="HOGENOM" id="CLU_023643_7_4_1"/>
<feature type="binding site" evidence="11 12">
    <location>
        <position position="218"/>
    </location>
    <ligand>
        <name>Zn(2+)</name>
        <dbReference type="ChEBI" id="CHEBI:29105"/>
    </ligand>
</feature>